<dbReference type="Proteomes" id="UP000198221">
    <property type="component" value="Chromosome I"/>
</dbReference>
<dbReference type="InterPro" id="IPR049874">
    <property type="entry name" value="ROK_cs"/>
</dbReference>
<keyword evidence="3" id="KW-1185">Reference proteome</keyword>
<dbReference type="InterPro" id="IPR043129">
    <property type="entry name" value="ATPase_NBD"/>
</dbReference>
<dbReference type="InterPro" id="IPR036388">
    <property type="entry name" value="WH-like_DNA-bd_sf"/>
</dbReference>
<dbReference type="RefSeq" id="WP_089015377.1">
    <property type="nucleotide sequence ID" value="NZ_LT607754.1"/>
</dbReference>
<dbReference type="CDD" id="cd24073">
    <property type="entry name" value="ASKHA_ATPase_ROK_CYANR"/>
    <property type="match status" value="1"/>
</dbReference>
<comment type="similarity">
    <text evidence="1">Belongs to the ROK (NagC/XylR) family.</text>
</comment>
<keyword evidence="2" id="KW-0808">Transferase</keyword>
<evidence type="ECO:0000256" key="1">
    <source>
        <dbReference type="ARBA" id="ARBA00006479"/>
    </source>
</evidence>
<dbReference type="SUPFAM" id="SSF46785">
    <property type="entry name" value="Winged helix' DNA-binding domain"/>
    <property type="match status" value="1"/>
</dbReference>
<organism evidence="2 3">
    <name type="scientific">Micromonospora inositola</name>
    <dbReference type="NCBI Taxonomy" id="47865"/>
    <lineage>
        <taxon>Bacteria</taxon>
        <taxon>Bacillati</taxon>
        <taxon>Actinomycetota</taxon>
        <taxon>Actinomycetes</taxon>
        <taxon>Micromonosporales</taxon>
        <taxon>Micromonosporaceae</taxon>
        <taxon>Micromonospora</taxon>
    </lineage>
</organism>
<name>A0A1C5K2P8_9ACTN</name>
<dbReference type="SUPFAM" id="SSF53067">
    <property type="entry name" value="Actin-like ATPase domain"/>
    <property type="match status" value="1"/>
</dbReference>
<dbReference type="PROSITE" id="PS01125">
    <property type="entry name" value="ROK"/>
    <property type="match status" value="1"/>
</dbReference>
<sequence>MNEAAAAVSLLRGASAAAAEVFKSILTRGPISRIDIARLTGLSQAAVTKAVAPLIGAGLVSDHLESQRDGQPGRPANPLMVVPDALVFVGIKVNADEIVGVATDLTTSILASDRRPLYSTELDVVVDAIEATATKLVDLLGVRAERICAVGVTVSGDVDAQSGIVRESAIMGWIDVPLGKILTGRLDRDVLVENDVRALTIGEHWFGVGVGTASFAIVTIGRGIGSGLHVNGEVVEGAYGVAGEIGHLPLTSPDRICPCGRRGCVEAVAGTPAIVAEISRGHGNDLSIDEVVDLAHSGDPIAVRTFEQAATVIGTAIATLVNLAGPELVIIGGEAVSDFDLFEEHLRAAYAEHAFGAASRCRIVTRPHTFEDWARGAAASAVRRLAENRV</sequence>
<dbReference type="EMBL" id="LT607754">
    <property type="protein sequence ID" value="SCG77037.1"/>
    <property type="molecule type" value="Genomic_DNA"/>
</dbReference>
<protein>
    <submittedName>
        <fullName evidence="2">Sugar kinase of the NBD/HSP70 family, may contain an N-terminal HTH domain</fullName>
    </submittedName>
</protein>
<keyword evidence="2" id="KW-0418">Kinase</keyword>
<dbReference type="Pfam" id="PF00480">
    <property type="entry name" value="ROK"/>
    <property type="match status" value="1"/>
</dbReference>
<dbReference type="OrthoDB" id="3464494at2"/>
<dbReference type="AlphaFoldDB" id="A0A1C5K2P8"/>
<proteinExistence type="inferred from homology"/>
<dbReference type="Gene3D" id="3.30.420.40">
    <property type="match status" value="2"/>
</dbReference>
<gene>
    <name evidence="2" type="ORF">GA0070613_6138</name>
</gene>
<accession>A0A1C5K2P8</accession>
<dbReference type="PANTHER" id="PTHR18964:SF149">
    <property type="entry name" value="BIFUNCTIONAL UDP-N-ACETYLGLUCOSAMINE 2-EPIMERASE_N-ACETYLMANNOSAMINE KINASE"/>
    <property type="match status" value="1"/>
</dbReference>
<dbReference type="PANTHER" id="PTHR18964">
    <property type="entry name" value="ROK (REPRESSOR, ORF, KINASE) FAMILY"/>
    <property type="match status" value="1"/>
</dbReference>
<dbReference type="GO" id="GO:0016301">
    <property type="term" value="F:kinase activity"/>
    <property type="evidence" value="ECO:0007669"/>
    <property type="project" value="UniProtKB-KW"/>
</dbReference>
<dbReference type="InterPro" id="IPR000600">
    <property type="entry name" value="ROK"/>
</dbReference>
<reference evidence="3" key="1">
    <citation type="submission" date="2016-06" db="EMBL/GenBank/DDBJ databases">
        <authorList>
            <person name="Varghese N."/>
            <person name="Submissions Spin"/>
        </authorList>
    </citation>
    <scope>NUCLEOTIDE SEQUENCE [LARGE SCALE GENOMIC DNA]</scope>
    <source>
        <strain evidence="3">DSM 43819</strain>
    </source>
</reference>
<dbReference type="Gene3D" id="1.10.10.10">
    <property type="entry name" value="Winged helix-like DNA-binding domain superfamily/Winged helix DNA-binding domain"/>
    <property type="match status" value="1"/>
</dbReference>
<dbReference type="InterPro" id="IPR036390">
    <property type="entry name" value="WH_DNA-bd_sf"/>
</dbReference>
<evidence type="ECO:0000313" key="3">
    <source>
        <dbReference type="Proteomes" id="UP000198221"/>
    </source>
</evidence>
<evidence type="ECO:0000313" key="2">
    <source>
        <dbReference type="EMBL" id="SCG77037.1"/>
    </source>
</evidence>